<feature type="transmembrane region" description="Helical" evidence="6">
    <location>
        <begin position="109"/>
        <end position="129"/>
    </location>
</feature>
<organism evidence="8 9">
    <name type="scientific">Candidatus Paraluminiphilus aquimaris</name>
    <dbReference type="NCBI Taxonomy" id="2518994"/>
    <lineage>
        <taxon>Bacteria</taxon>
        <taxon>Pseudomonadati</taxon>
        <taxon>Pseudomonadota</taxon>
        <taxon>Gammaproteobacteria</taxon>
        <taxon>Cellvibrionales</taxon>
        <taxon>Halieaceae</taxon>
        <taxon>Candidatus Paraluminiphilus</taxon>
    </lineage>
</organism>
<keyword evidence="2" id="KW-1003">Cell membrane</keyword>
<accession>A0ABY6Q6L3</accession>
<feature type="domain" description="RDD" evidence="7">
    <location>
        <begin position="15"/>
        <end position="168"/>
    </location>
</feature>
<evidence type="ECO:0000313" key="9">
    <source>
        <dbReference type="Proteomes" id="UP001317963"/>
    </source>
</evidence>
<evidence type="ECO:0000256" key="3">
    <source>
        <dbReference type="ARBA" id="ARBA00022692"/>
    </source>
</evidence>
<dbReference type="PANTHER" id="PTHR36115:SF10">
    <property type="entry name" value="RDD DOMAIN-CONTAINING PROTEIN"/>
    <property type="match status" value="1"/>
</dbReference>
<evidence type="ECO:0000313" key="8">
    <source>
        <dbReference type="EMBL" id="UZP74694.1"/>
    </source>
</evidence>
<protein>
    <submittedName>
        <fullName evidence="8">RDD family protein</fullName>
    </submittedName>
</protein>
<feature type="transmembrane region" description="Helical" evidence="6">
    <location>
        <begin position="135"/>
        <end position="153"/>
    </location>
</feature>
<sequence>MSASSPDDMARYPRAPVWRHLLAMIYDLFLIIPLLMVTAALLVGFYGPVESASERAVPAWQQWVLSFAALVAFFGVFWRQQGQTLGMQAWRVKLVVQADLERQVTWKQVLIRVATAGLPLLAALIPFVYTDINNAHIAVYLFSGTLAVMGILWRFTNRPRHYLHDVLSGTELRQTPKRAKQKKQ</sequence>
<proteinExistence type="predicted"/>
<dbReference type="Proteomes" id="UP001317963">
    <property type="component" value="Chromosome"/>
</dbReference>
<dbReference type="RefSeq" id="WP_279241154.1">
    <property type="nucleotide sequence ID" value="NZ_CP036501.1"/>
</dbReference>
<name>A0ABY6Q6L3_9GAMM</name>
<keyword evidence="3 6" id="KW-0812">Transmembrane</keyword>
<evidence type="ECO:0000256" key="4">
    <source>
        <dbReference type="ARBA" id="ARBA00022989"/>
    </source>
</evidence>
<evidence type="ECO:0000256" key="2">
    <source>
        <dbReference type="ARBA" id="ARBA00022475"/>
    </source>
</evidence>
<dbReference type="EMBL" id="CP036501">
    <property type="protein sequence ID" value="UZP74694.1"/>
    <property type="molecule type" value="Genomic_DNA"/>
</dbReference>
<evidence type="ECO:0000256" key="1">
    <source>
        <dbReference type="ARBA" id="ARBA00004651"/>
    </source>
</evidence>
<dbReference type="InterPro" id="IPR051791">
    <property type="entry name" value="Pra-immunoreactive"/>
</dbReference>
<dbReference type="Pfam" id="PF06271">
    <property type="entry name" value="RDD"/>
    <property type="match status" value="1"/>
</dbReference>
<dbReference type="InterPro" id="IPR010432">
    <property type="entry name" value="RDD"/>
</dbReference>
<reference evidence="8 9" key="1">
    <citation type="submission" date="2019-02" db="EMBL/GenBank/DDBJ databases">
        <title>Halieaceae_genomes.</title>
        <authorList>
            <person name="Li S.-H."/>
        </authorList>
    </citation>
    <scope>NUCLEOTIDE SEQUENCE [LARGE SCALE GENOMIC DNA]</scope>
    <source>
        <strain evidence="8 9">JH123</strain>
    </source>
</reference>
<evidence type="ECO:0000256" key="5">
    <source>
        <dbReference type="ARBA" id="ARBA00023136"/>
    </source>
</evidence>
<keyword evidence="9" id="KW-1185">Reference proteome</keyword>
<keyword evidence="4 6" id="KW-1133">Transmembrane helix</keyword>
<comment type="subcellular location">
    <subcellularLocation>
        <location evidence="1">Cell membrane</location>
        <topology evidence="1">Multi-pass membrane protein</topology>
    </subcellularLocation>
</comment>
<gene>
    <name evidence="8" type="ORF">E0F26_08055</name>
</gene>
<evidence type="ECO:0000256" key="6">
    <source>
        <dbReference type="SAM" id="Phobius"/>
    </source>
</evidence>
<feature type="transmembrane region" description="Helical" evidence="6">
    <location>
        <begin position="21"/>
        <end position="47"/>
    </location>
</feature>
<dbReference type="PANTHER" id="PTHR36115">
    <property type="entry name" value="PROLINE-RICH ANTIGEN HOMOLOG-RELATED"/>
    <property type="match status" value="1"/>
</dbReference>
<evidence type="ECO:0000259" key="7">
    <source>
        <dbReference type="Pfam" id="PF06271"/>
    </source>
</evidence>
<feature type="transmembrane region" description="Helical" evidence="6">
    <location>
        <begin position="59"/>
        <end position="78"/>
    </location>
</feature>
<keyword evidence="5 6" id="KW-0472">Membrane</keyword>